<organism evidence="2 3">
    <name type="scientific">Kitasatospora phosalacinea</name>
    <dbReference type="NCBI Taxonomy" id="2065"/>
    <lineage>
        <taxon>Bacteria</taxon>
        <taxon>Bacillati</taxon>
        <taxon>Actinomycetota</taxon>
        <taxon>Actinomycetes</taxon>
        <taxon>Kitasatosporales</taxon>
        <taxon>Streptomycetaceae</taxon>
        <taxon>Kitasatospora</taxon>
    </lineage>
</organism>
<name>A0A9W6Q8M0_9ACTN</name>
<reference evidence="2" key="1">
    <citation type="submission" date="2023-02" db="EMBL/GenBank/DDBJ databases">
        <title>Kitasatospora phosalacinea NBRC 14627.</title>
        <authorList>
            <person name="Ichikawa N."/>
            <person name="Sato H."/>
            <person name="Tonouchi N."/>
        </authorList>
    </citation>
    <scope>NUCLEOTIDE SEQUENCE</scope>
    <source>
        <strain evidence="2">NBRC 14627</strain>
    </source>
</reference>
<protein>
    <submittedName>
        <fullName evidence="2">Uncharacterized protein</fullName>
    </submittedName>
</protein>
<dbReference type="Proteomes" id="UP001165041">
    <property type="component" value="Unassembled WGS sequence"/>
</dbReference>
<comment type="caution">
    <text evidence="2">The sequence shown here is derived from an EMBL/GenBank/DDBJ whole genome shotgun (WGS) entry which is preliminary data.</text>
</comment>
<feature type="region of interest" description="Disordered" evidence="1">
    <location>
        <begin position="1"/>
        <end position="29"/>
    </location>
</feature>
<gene>
    <name evidence="2" type="ORF">Kpho02_43810</name>
</gene>
<feature type="compositionally biased region" description="Basic and acidic residues" evidence="1">
    <location>
        <begin position="12"/>
        <end position="26"/>
    </location>
</feature>
<sequence>MDKHGAGQMTEGVHRLAPSHEKETRRGSVAREFAGVALVRSEKLTAAQAGITPLKVP</sequence>
<accession>A0A9W6Q8M0</accession>
<evidence type="ECO:0000256" key="1">
    <source>
        <dbReference type="SAM" id="MobiDB-lite"/>
    </source>
</evidence>
<evidence type="ECO:0000313" key="3">
    <source>
        <dbReference type="Proteomes" id="UP001165041"/>
    </source>
</evidence>
<evidence type="ECO:0000313" key="2">
    <source>
        <dbReference type="EMBL" id="GLW72082.1"/>
    </source>
</evidence>
<proteinExistence type="predicted"/>
<dbReference type="AlphaFoldDB" id="A0A9W6Q8M0"/>
<dbReference type="EMBL" id="BSSA01000015">
    <property type="protein sequence ID" value="GLW72082.1"/>
    <property type="molecule type" value="Genomic_DNA"/>
</dbReference>